<dbReference type="Proteomes" id="UP000294166">
    <property type="component" value="Unassembled WGS sequence"/>
</dbReference>
<protein>
    <submittedName>
        <fullName evidence="1">Uncharacterized protein</fullName>
    </submittedName>
</protein>
<dbReference type="RefSeq" id="WP_130066697.1">
    <property type="nucleotide sequence ID" value="NZ_SEZN01000112.1"/>
</dbReference>
<name>A0ABY0I108_9GAMM</name>
<dbReference type="EMBL" id="SEZN01000112">
    <property type="protein sequence ID" value="RYU57510.1"/>
    <property type="molecule type" value="Genomic_DNA"/>
</dbReference>
<comment type="caution">
    <text evidence="1">The sequence shown here is derived from an EMBL/GenBank/DDBJ whole genome shotgun (WGS) entry which is preliminary data.</text>
</comment>
<accession>A0ABY0I108</accession>
<organism evidence="1 2">
    <name type="scientific">Aliivibrio finisterrensis</name>
    <dbReference type="NCBI Taxonomy" id="511998"/>
    <lineage>
        <taxon>Bacteria</taxon>
        <taxon>Pseudomonadati</taxon>
        <taxon>Pseudomonadota</taxon>
        <taxon>Gammaproteobacteria</taxon>
        <taxon>Vibrionales</taxon>
        <taxon>Vibrionaceae</taxon>
        <taxon>Aliivibrio</taxon>
    </lineage>
</organism>
<reference evidence="1 2" key="1">
    <citation type="submission" date="2019-02" db="EMBL/GenBank/DDBJ databases">
        <title>Genome sequences of Aliivibrio finisterrensis strains from farmed Atlantic salmon.</title>
        <authorList>
            <person name="Bowman J.P."/>
        </authorList>
    </citation>
    <scope>NUCLEOTIDE SEQUENCE [LARGE SCALE GENOMIC DNA]</scope>
    <source>
        <strain evidence="1 2">A21</strain>
    </source>
</reference>
<proteinExistence type="predicted"/>
<sequence length="63" mass="7278">MHITNASTRFATFGILDFFEFTVLSGKFELNLHGSKRVMQALYVFEGMKNDSGLRNKREFKSN</sequence>
<evidence type="ECO:0000313" key="2">
    <source>
        <dbReference type="Proteomes" id="UP000294166"/>
    </source>
</evidence>
<evidence type="ECO:0000313" key="1">
    <source>
        <dbReference type="EMBL" id="RYU57510.1"/>
    </source>
</evidence>
<keyword evidence="2" id="KW-1185">Reference proteome</keyword>
<gene>
    <name evidence="1" type="ORF">ERW53_20735</name>
</gene>